<evidence type="ECO:0000313" key="5">
    <source>
        <dbReference type="Proteomes" id="UP000287756"/>
    </source>
</evidence>
<dbReference type="EMBL" id="CP026118">
    <property type="protein sequence ID" value="QAS53867.1"/>
    <property type="molecule type" value="Genomic_DNA"/>
</dbReference>
<dbReference type="Gene3D" id="1.10.287.70">
    <property type="match status" value="1"/>
</dbReference>
<feature type="transmembrane region" description="Helical" evidence="2">
    <location>
        <begin position="47"/>
        <end position="64"/>
    </location>
</feature>
<comment type="subcellular location">
    <subcellularLocation>
        <location evidence="1">Cell membrane</location>
        <topology evidence="1">Multi-pass membrane protein</topology>
    </subcellularLocation>
</comment>
<feature type="domain" description="RCK N-terminal" evidence="3">
    <location>
        <begin position="112"/>
        <end position="237"/>
    </location>
</feature>
<keyword evidence="4" id="KW-0406">Ion transport</keyword>
<proteinExistence type="predicted"/>
<dbReference type="InterPro" id="IPR036291">
    <property type="entry name" value="NAD(P)-bd_dom_sf"/>
</dbReference>
<dbReference type="GO" id="GO:0005886">
    <property type="term" value="C:plasma membrane"/>
    <property type="evidence" value="ECO:0007669"/>
    <property type="project" value="UniProtKB-SubCell"/>
</dbReference>
<keyword evidence="4" id="KW-0813">Transport</keyword>
<dbReference type="Proteomes" id="UP000287756">
    <property type="component" value="Chromosome"/>
</dbReference>
<accession>A0A410MGL1</accession>
<dbReference type="AlphaFoldDB" id="A0A410MGL1"/>
<evidence type="ECO:0000256" key="2">
    <source>
        <dbReference type="SAM" id="Phobius"/>
    </source>
</evidence>
<dbReference type="OrthoDB" id="9785285at2"/>
<protein>
    <submittedName>
        <fullName evidence="4">Potassium channel protein</fullName>
    </submittedName>
</protein>
<dbReference type="InterPro" id="IPR050721">
    <property type="entry name" value="Trk_Ktr_HKT_K-transport"/>
</dbReference>
<dbReference type="GO" id="GO:0006813">
    <property type="term" value="P:potassium ion transport"/>
    <property type="evidence" value="ECO:0007669"/>
    <property type="project" value="InterPro"/>
</dbReference>
<feature type="transmembrane region" description="Helical" evidence="2">
    <location>
        <begin position="12"/>
        <end position="35"/>
    </location>
</feature>
<dbReference type="KEGG" id="hli:HLI_17440"/>
<dbReference type="InterPro" id="IPR036721">
    <property type="entry name" value="RCK_C_sf"/>
</dbReference>
<dbReference type="Gene3D" id="3.40.50.720">
    <property type="entry name" value="NAD(P)-binding Rossmann-like Domain"/>
    <property type="match status" value="1"/>
</dbReference>
<dbReference type="GO" id="GO:0034220">
    <property type="term" value="P:monoatomic ion transmembrane transport"/>
    <property type="evidence" value="ECO:0007669"/>
    <property type="project" value="UniProtKB-KW"/>
</dbReference>
<evidence type="ECO:0000256" key="1">
    <source>
        <dbReference type="ARBA" id="ARBA00004651"/>
    </source>
</evidence>
<reference evidence="4 5" key="1">
    <citation type="submission" date="2018-01" db="EMBL/GenBank/DDBJ databases">
        <title>The whole genome sequencing and assembly of Halobacillus litoralis ERB031 strain.</title>
        <authorList>
            <person name="Lee S.-J."/>
            <person name="Park M.-K."/>
            <person name="Kim J.-Y."/>
            <person name="Lee Y.-J."/>
            <person name="Yi H."/>
            <person name="Bahn Y.-S."/>
            <person name="Kim J.F."/>
            <person name="Lee D.-W."/>
        </authorList>
    </citation>
    <scope>NUCLEOTIDE SEQUENCE [LARGE SCALE GENOMIC DNA]</scope>
    <source>
        <strain evidence="4 5">ERB 031</strain>
    </source>
</reference>
<name>A0A410MGL1_9BACI</name>
<gene>
    <name evidence="4" type="ORF">HLI_17440</name>
</gene>
<evidence type="ECO:0000313" key="4">
    <source>
        <dbReference type="EMBL" id="QAS53867.1"/>
    </source>
</evidence>
<dbReference type="PANTHER" id="PTHR43833:SF9">
    <property type="entry name" value="POTASSIUM CHANNEL PROTEIN YUGO-RELATED"/>
    <property type="match status" value="1"/>
</dbReference>
<keyword evidence="2" id="KW-1133">Transmembrane helix</keyword>
<dbReference type="PANTHER" id="PTHR43833">
    <property type="entry name" value="POTASSIUM CHANNEL PROTEIN 2-RELATED-RELATED"/>
    <property type="match status" value="1"/>
</dbReference>
<organism evidence="4 5">
    <name type="scientific">Halobacillus litoralis</name>
    <dbReference type="NCBI Taxonomy" id="45668"/>
    <lineage>
        <taxon>Bacteria</taxon>
        <taxon>Bacillati</taxon>
        <taxon>Bacillota</taxon>
        <taxon>Bacilli</taxon>
        <taxon>Bacillales</taxon>
        <taxon>Bacillaceae</taxon>
        <taxon>Halobacillus</taxon>
    </lineage>
</organism>
<dbReference type="Pfam" id="PF07885">
    <property type="entry name" value="Ion_trans_2"/>
    <property type="match status" value="1"/>
</dbReference>
<sequence>MQHWIRQYFQIPLFLRLLSTVFLMMFLFGATIHIIEPDNFPTVFDGIWWAFVTGATVGYGDYVPLSLSGKVIAILLILSGGGLVTFYMATLSASTIKHETNLSEGKIDFKGNEHLVVVGWNERTRHLIDMLEEQNLHERIVLIDRTMNRFYQRLSSVHFVKGSATHEETLEQANLKEARIAIITADPSMEEQQSDQSVIHQIVALKGHHPGLFIIAEILTERQRINAERAGANTVIRSNDFMSSLFYQELYRNDPVKPFELLLSLLTERQFHEERITDELVGQPIIKAYEHFLENCFQIIGIRKNGEVSFNIHTGITLEKGDILIVFSPLR</sequence>
<dbReference type="InterPro" id="IPR003148">
    <property type="entry name" value="RCK_N"/>
</dbReference>
<dbReference type="PROSITE" id="PS51201">
    <property type="entry name" value="RCK_N"/>
    <property type="match status" value="1"/>
</dbReference>
<feature type="transmembrane region" description="Helical" evidence="2">
    <location>
        <begin position="71"/>
        <end position="89"/>
    </location>
</feature>
<keyword evidence="2" id="KW-0812">Transmembrane</keyword>
<keyword evidence="4" id="KW-0407">Ion channel</keyword>
<dbReference type="RefSeq" id="WP_128526139.1">
    <property type="nucleotide sequence ID" value="NZ_CANLVY010000007.1"/>
</dbReference>
<keyword evidence="2" id="KW-0472">Membrane</keyword>
<dbReference type="SUPFAM" id="SSF51735">
    <property type="entry name" value="NAD(P)-binding Rossmann-fold domains"/>
    <property type="match status" value="1"/>
</dbReference>
<dbReference type="InterPro" id="IPR013099">
    <property type="entry name" value="K_chnl_dom"/>
</dbReference>
<evidence type="ECO:0000259" key="3">
    <source>
        <dbReference type="PROSITE" id="PS51201"/>
    </source>
</evidence>
<dbReference type="SUPFAM" id="SSF81324">
    <property type="entry name" value="Voltage-gated potassium channels"/>
    <property type="match status" value="1"/>
</dbReference>
<dbReference type="Pfam" id="PF02254">
    <property type="entry name" value="TrkA_N"/>
    <property type="match status" value="1"/>
</dbReference>
<dbReference type="SUPFAM" id="SSF116726">
    <property type="entry name" value="TrkA C-terminal domain-like"/>
    <property type="match status" value="1"/>
</dbReference>